<evidence type="ECO:0000256" key="6">
    <source>
        <dbReference type="ARBA" id="ARBA00022655"/>
    </source>
</evidence>
<keyword evidence="7 11" id="KW-0521">NADP</keyword>
<evidence type="ECO:0000259" key="12">
    <source>
        <dbReference type="Pfam" id="PF02558"/>
    </source>
</evidence>
<dbReference type="PANTHER" id="PTHR43765:SF2">
    <property type="entry name" value="2-DEHYDROPANTOATE 2-REDUCTASE"/>
    <property type="match status" value="1"/>
</dbReference>
<dbReference type="Pfam" id="PF08546">
    <property type="entry name" value="ApbA_C"/>
    <property type="match status" value="1"/>
</dbReference>
<evidence type="ECO:0000313" key="15">
    <source>
        <dbReference type="Proteomes" id="UP000286931"/>
    </source>
</evidence>
<evidence type="ECO:0000256" key="5">
    <source>
        <dbReference type="ARBA" id="ARBA00019465"/>
    </source>
</evidence>
<name>A0A401YJQ4_9ACTN</name>
<dbReference type="InterPro" id="IPR013328">
    <property type="entry name" value="6PGD_dom2"/>
</dbReference>
<keyword evidence="15" id="KW-1185">Reference proteome</keyword>
<feature type="domain" description="Ketopantoate reductase N-terminal" evidence="12">
    <location>
        <begin position="14"/>
        <end position="160"/>
    </location>
</feature>
<keyword evidence="6 11" id="KW-0566">Pantothenate biosynthesis</keyword>
<dbReference type="InterPro" id="IPR013332">
    <property type="entry name" value="KPR_N"/>
</dbReference>
<feature type="domain" description="Ketopantoate reductase C-terminal" evidence="13">
    <location>
        <begin position="187"/>
        <end position="323"/>
    </location>
</feature>
<sequence>MSQPAPRSRPRTRIAIFGAGSVGGYLGGRLAAFADVTLVGRPALADALRDGLTVSGAGRPPTVVAPERLTVATTPDAVAGADFVLVTVKSAATAEAGRELAGRLSPAALVVSLQNGVHNPAVLRAALPAHTVLAGMVPFNVVRTEPAVFHQGTSGALMIDANPRALPLVDVLVEAGVPIQVREDMPEVQHAKLLMNLNNAINALSGLPLRDQLGRRDYRACLALCQGEALAAFRAEGIRPAKLGPASAARTRRLLSLPDPLFRRLASSTLRVDAQARSSMWEDLERGRPTEIDSVQGEVLAIARRNGLTAPANARLIELIREAEAAPPGESRHWSGTDLLAELTRAVAAA</sequence>
<dbReference type="SUPFAM" id="SSF51735">
    <property type="entry name" value="NAD(P)-binding Rossmann-fold domains"/>
    <property type="match status" value="1"/>
</dbReference>
<dbReference type="GO" id="GO:0050661">
    <property type="term" value="F:NADP binding"/>
    <property type="evidence" value="ECO:0007669"/>
    <property type="project" value="TreeGrafter"/>
</dbReference>
<dbReference type="UniPathway" id="UPA00028">
    <property type="reaction ID" value="UER00004"/>
</dbReference>
<dbReference type="RefSeq" id="WP_174861349.1">
    <property type="nucleotide sequence ID" value="NZ_BIFH01000016.1"/>
</dbReference>
<dbReference type="SUPFAM" id="SSF48179">
    <property type="entry name" value="6-phosphogluconate dehydrogenase C-terminal domain-like"/>
    <property type="match status" value="1"/>
</dbReference>
<keyword evidence="8 11" id="KW-0560">Oxidoreductase</keyword>
<dbReference type="NCBIfam" id="NF006083">
    <property type="entry name" value="PRK08229.1"/>
    <property type="match status" value="1"/>
</dbReference>
<protein>
    <recommendedName>
        <fullName evidence="5 11">2-dehydropantoate 2-reductase</fullName>
        <ecNumber evidence="4 11">1.1.1.169</ecNumber>
    </recommendedName>
    <alternativeName>
        <fullName evidence="9 11">Ketopantoate reductase</fullName>
    </alternativeName>
</protein>
<evidence type="ECO:0000256" key="8">
    <source>
        <dbReference type="ARBA" id="ARBA00023002"/>
    </source>
</evidence>
<evidence type="ECO:0000256" key="10">
    <source>
        <dbReference type="ARBA" id="ARBA00048793"/>
    </source>
</evidence>
<dbReference type="InterPro" id="IPR036291">
    <property type="entry name" value="NAD(P)-bd_dom_sf"/>
</dbReference>
<dbReference type="NCBIfam" id="TIGR00745">
    <property type="entry name" value="apbA_panE"/>
    <property type="match status" value="1"/>
</dbReference>
<dbReference type="AlphaFoldDB" id="A0A401YJQ4"/>
<evidence type="ECO:0000256" key="9">
    <source>
        <dbReference type="ARBA" id="ARBA00032024"/>
    </source>
</evidence>
<accession>A0A401YJQ4</accession>
<evidence type="ECO:0000256" key="7">
    <source>
        <dbReference type="ARBA" id="ARBA00022857"/>
    </source>
</evidence>
<evidence type="ECO:0000256" key="4">
    <source>
        <dbReference type="ARBA" id="ARBA00013014"/>
    </source>
</evidence>
<evidence type="ECO:0000313" key="14">
    <source>
        <dbReference type="EMBL" id="GCD94852.1"/>
    </source>
</evidence>
<dbReference type="GO" id="GO:0015940">
    <property type="term" value="P:pantothenate biosynthetic process"/>
    <property type="evidence" value="ECO:0007669"/>
    <property type="project" value="UniProtKB-UniPathway"/>
</dbReference>
<dbReference type="Pfam" id="PF02558">
    <property type="entry name" value="ApbA"/>
    <property type="match status" value="1"/>
</dbReference>
<dbReference type="EMBL" id="BIFH01000016">
    <property type="protein sequence ID" value="GCD94852.1"/>
    <property type="molecule type" value="Genomic_DNA"/>
</dbReference>
<dbReference type="GO" id="GO:0008677">
    <property type="term" value="F:2-dehydropantoate 2-reductase activity"/>
    <property type="evidence" value="ECO:0007669"/>
    <property type="project" value="UniProtKB-EC"/>
</dbReference>
<evidence type="ECO:0000256" key="3">
    <source>
        <dbReference type="ARBA" id="ARBA00007870"/>
    </source>
</evidence>
<dbReference type="InterPro" id="IPR050838">
    <property type="entry name" value="Ketopantoate_reductase"/>
</dbReference>
<gene>
    <name evidence="14" type="ORF">EHYA_02521</name>
</gene>
<reference evidence="14 15" key="1">
    <citation type="submission" date="2018-12" db="EMBL/GenBank/DDBJ databases">
        <title>Draft genome sequence of Embleya hyalina NBRC 13850T.</title>
        <authorList>
            <person name="Komaki H."/>
            <person name="Hosoyama A."/>
            <person name="Kimura A."/>
            <person name="Ichikawa N."/>
            <person name="Tamura T."/>
        </authorList>
    </citation>
    <scope>NUCLEOTIDE SEQUENCE [LARGE SCALE GENOMIC DNA]</scope>
    <source>
        <strain evidence="14 15">NBRC 13850</strain>
    </source>
</reference>
<comment type="catalytic activity">
    <reaction evidence="10 11">
        <text>(R)-pantoate + NADP(+) = 2-dehydropantoate + NADPH + H(+)</text>
        <dbReference type="Rhea" id="RHEA:16233"/>
        <dbReference type="ChEBI" id="CHEBI:11561"/>
        <dbReference type="ChEBI" id="CHEBI:15378"/>
        <dbReference type="ChEBI" id="CHEBI:15980"/>
        <dbReference type="ChEBI" id="CHEBI:57783"/>
        <dbReference type="ChEBI" id="CHEBI:58349"/>
        <dbReference type="EC" id="1.1.1.169"/>
    </reaction>
</comment>
<dbReference type="Gene3D" id="1.10.1040.10">
    <property type="entry name" value="N-(1-d-carboxylethyl)-l-norvaline Dehydrogenase, domain 2"/>
    <property type="match status" value="1"/>
</dbReference>
<evidence type="ECO:0000256" key="11">
    <source>
        <dbReference type="RuleBase" id="RU362068"/>
    </source>
</evidence>
<dbReference type="Proteomes" id="UP000286931">
    <property type="component" value="Unassembled WGS sequence"/>
</dbReference>
<evidence type="ECO:0000256" key="1">
    <source>
        <dbReference type="ARBA" id="ARBA00002919"/>
    </source>
</evidence>
<comment type="pathway">
    <text evidence="2 11">Cofactor biosynthesis; (R)-pantothenate biosynthesis; (R)-pantoate from 3-methyl-2-oxobutanoate: step 2/2.</text>
</comment>
<comment type="function">
    <text evidence="1 11">Catalyzes the NADPH-dependent reduction of ketopantoate into pantoic acid.</text>
</comment>
<dbReference type="InterPro" id="IPR003710">
    <property type="entry name" value="ApbA"/>
</dbReference>
<organism evidence="14 15">
    <name type="scientific">Embleya hyalina</name>
    <dbReference type="NCBI Taxonomy" id="516124"/>
    <lineage>
        <taxon>Bacteria</taxon>
        <taxon>Bacillati</taxon>
        <taxon>Actinomycetota</taxon>
        <taxon>Actinomycetes</taxon>
        <taxon>Kitasatosporales</taxon>
        <taxon>Streptomycetaceae</taxon>
        <taxon>Embleya</taxon>
    </lineage>
</organism>
<dbReference type="Gene3D" id="3.40.50.720">
    <property type="entry name" value="NAD(P)-binding Rossmann-like Domain"/>
    <property type="match status" value="1"/>
</dbReference>
<dbReference type="EC" id="1.1.1.169" evidence="4 11"/>
<dbReference type="GO" id="GO:0005737">
    <property type="term" value="C:cytoplasm"/>
    <property type="evidence" value="ECO:0007669"/>
    <property type="project" value="TreeGrafter"/>
</dbReference>
<dbReference type="PANTHER" id="PTHR43765">
    <property type="entry name" value="2-DEHYDROPANTOATE 2-REDUCTASE-RELATED"/>
    <property type="match status" value="1"/>
</dbReference>
<dbReference type="InterPro" id="IPR013752">
    <property type="entry name" value="KPA_reductase"/>
</dbReference>
<evidence type="ECO:0000256" key="2">
    <source>
        <dbReference type="ARBA" id="ARBA00004994"/>
    </source>
</evidence>
<evidence type="ECO:0000259" key="13">
    <source>
        <dbReference type="Pfam" id="PF08546"/>
    </source>
</evidence>
<comment type="similarity">
    <text evidence="3 11">Belongs to the ketopantoate reductase family.</text>
</comment>
<proteinExistence type="inferred from homology"/>
<comment type="caution">
    <text evidence="14">The sequence shown here is derived from an EMBL/GenBank/DDBJ whole genome shotgun (WGS) entry which is preliminary data.</text>
</comment>
<dbReference type="InterPro" id="IPR008927">
    <property type="entry name" value="6-PGluconate_DH-like_C_sf"/>
</dbReference>